<protein>
    <submittedName>
        <fullName evidence="1">Protector from prophage-induced early lysis rIIB-like protein</fullName>
    </submittedName>
</protein>
<sequence length="670" mass="73305">MKITVVAAILKDDCLTLITPEGKYHKLAQGDPRIRPVIDRILPIISTGESIEVDLEQELKIVNHYAEFERRTNGAVKFFRVLKSKLAGWFGENSLTTSEGTYGKIPDNKPEPKEEETAKQAAEAQAAALTKKQEVREQTLQEIVDSAPAIEGMVFSTTTLAPELPEGETMVAVVDNKTIVPNVQNLAAQVARSNQMSDSRGLEAFMRLTADIPRLHSQEDLIQFIGKSDLQIAQNGWVVAYKNLSKTSEPGVFVDPYTKKVKQGVGTRVCMSEKLVDPNRGQDCSNGLHVASRSYLSGYSGDATFLIMLHPADVIAVPKYNTNKMRVCAYIIVGQVSDEDRATVLANKPITSEAGRRMLAQALDGTHVPITKQVEITGSFGAGLIYTDLDWEGKAVESSAVFEEASNEELGLVDPIDPENPGLTAERVDPTEVAEEVSKEVAKSVLSRKEQAQALYSAWIDEPSEENRDALVRFKKSAKVSWDKLGITAGADGMPIKPLDGPTKAEKTLDQLIDEANSAYEDYIDLDEESDPGVVRLTSGKFIAAAKLLEGKLGKEWEDEGWHPDLFFNNTDIFDAQDEIKRLDAEETSRVASQLAGEKVEVPTAPTPAAKGPTHRQRIAELIARGPLTIGTAKEILEIKKTAKKGWSVLGVDAEMAHDIEEQANTGPRD</sequence>
<gene>
    <name evidence="1" type="ORF">CPT_Pokken_056</name>
</gene>
<name>A0A5B9N5N8_9CAUD</name>
<organism evidence="1 2">
    <name type="scientific">Stenotrophomonas phage Pokken</name>
    <dbReference type="NCBI Taxonomy" id="2596674"/>
    <lineage>
        <taxon>Viruses</taxon>
        <taxon>Duplodnaviria</taxon>
        <taxon>Heunggongvirae</taxon>
        <taxon>Uroviricota</taxon>
        <taxon>Caudoviricetes</taxon>
        <taxon>Schitoviridae</taxon>
        <taxon>Pokkenvirus</taxon>
        <taxon>Pokkenvirus pokken</taxon>
    </lineage>
</organism>
<accession>A0A5B9N5N8</accession>
<dbReference type="EMBL" id="MN062186">
    <property type="protein sequence ID" value="QEG09274.1"/>
    <property type="molecule type" value="Genomic_DNA"/>
</dbReference>
<evidence type="ECO:0000313" key="2">
    <source>
        <dbReference type="Proteomes" id="UP000324257"/>
    </source>
</evidence>
<evidence type="ECO:0000313" key="1">
    <source>
        <dbReference type="EMBL" id="QEG09274.1"/>
    </source>
</evidence>
<dbReference type="Proteomes" id="UP000324257">
    <property type="component" value="Segment"/>
</dbReference>
<proteinExistence type="predicted"/>
<reference evidence="2" key="1">
    <citation type="submission" date="2019-06" db="EMBL/GenBank/DDBJ databases">
        <title>The complete genome of Stenotrophomonas phage Pokken.</title>
        <authorList>
            <person name="Hayden A."/>
            <person name="Martinez N."/>
            <person name="Moreland R."/>
            <person name="Liu M."/>
            <person name="Gonzalez C.F."/>
            <person name="Ramsey J."/>
        </authorList>
    </citation>
    <scope>NUCLEOTIDE SEQUENCE [LARGE SCALE GENOMIC DNA]</scope>
</reference>
<keyword evidence="2" id="KW-1185">Reference proteome</keyword>